<feature type="region of interest" description="Disordered" evidence="4">
    <location>
        <begin position="82"/>
        <end position="104"/>
    </location>
</feature>
<organism evidence="6">
    <name type="scientific">Puccinia triticina (isolate 1-1 / race 1 (BBBD))</name>
    <name type="common">Brown leaf rust fungus</name>
    <dbReference type="NCBI Taxonomy" id="630390"/>
    <lineage>
        <taxon>Eukaryota</taxon>
        <taxon>Fungi</taxon>
        <taxon>Dikarya</taxon>
        <taxon>Basidiomycota</taxon>
        <taxon>Pucciniomycotina</taxon>
        <taxon>Pucciniomycetes</taxon>
        <taxon>Pucciniales</taxon>
        <taxon>Pucciniaceae</taxon>
        <taxon>Puccinia</taxon>
    </lineage>
</organism>
<dbReference type="GO" id="GO:0006397">
    <property type="term" value="P:mRNA processing"/>
    <property type="evidence" value="ECO:0007669"/>
    <property type="project" value="UniProtKB-KW"/>
</dbReference>
<dbReference type="GO" id="GO:0003676">
    <property type="term" value="F:nucleic acid binding"/>
    <property type="evidence" value="ECO:0007669"/>
    <property type="project" value="InterPro"/>
</dbReference>
<keyword evidence="2" id="KW-0645">Protease</keyword>
<dbReference type="Proteomes" id="UP000005240">
    <property type="component" value="Unassembled WGS sequence"/>
</dbReference>
<dbReference type="CDD" id="cd00303">
    <property type="entry name" value="retropepsin_like"/>
    <property type="match status" value="1"/>
</dbReference>
<dbReference type="STRING" id="630390.A0A180G6M6"/>
<dbReference type="PANTHER" id="PTHR15503">
    <property type="entry name" value="LDOC1 RELATED"/>
    <property type="match status" value="1"/>
</dbReference>
<dbReference type="PROSITE" id="PS00141">
    <property type="entry name" value="ASP_PROTEASE"/>
    <property type="match status" value="1"/>
</dbReference>
<reference evidence="7" key="4">
    <citation type="submission" date="2025-05" db="UniProtKB">
        <authorList>
            <consortium name="EnsemblFungi"/>
        </authorList>
    </citation>
    <scope>IDENTIFICATION</scope>
    <source>
        <strain evidence="7">isolate 1-1 / race 1 (BBBD)</strain>
    </source>
</reference>
<evidence type="ECO:0000256" key="2">
    <source>
        <dbReference type="ARBA" id="ARBA00022750"/>
    </source>
</evidence>
<evidence type="ECO:0000256" key="4">
    <source>
        <dbReference type="SAM" id="MobiDB-lite"/>
    </source>
</evidence>
<feature type="domain" description="CCHC-type" evidence="5">
    <location>
        <begin position="51"/>
        <end position="66"/>
    </location>
</feature>
<keyword evidence="3" id="KW-0862">Zinc</keyword>
<dbReference type="PANTHER" id="PTHR15503:SF22">
    <property type="entry name" value="TRANSPOSON TY3-I GAG POLYPROTEIN"/>
    <property type="match status" value="1"/>
</dbReference>
<dbReference type="GO" id="GO:0006508">
    <property type="term" value="P:proteolysis"/>
    <property type="evidence" value="ECO:0007669"/>
    <property type="project" value="InterPro"/>
</dbReference>
<gene>
    <name evidence="6" type="ORF">PTTG_29405</name>
</gene>
<dbReference type="InterPro" id="IPR021109">
    <property type="entry name" value="Peptidase_aspartic_dom_sf"/>
</dbReference>
<dbReference type="SUPFAM" id="SSF50630">
    <property type="entry name" value="Acid proteases"/>
    <property type="match status" value="1"/>
</dbReference>
<reference evidence="6" key="1">
    <citation type="submission" date="2009-11" db="EMBL/GenBank/DDBJ databases">
        <authorList>
            <consortium name="The Broad Institute Genome Sequencing Platform"/>
            <person name="Ward D."/>
            <person name="Feldgarden M."/>
            <person name="Earl A."/>
            <person name="Young S.K."/>
            <person name="Zeng Q."/>
            <person name="Koehrsen M."/>
            <person name="Alvarado L."/>
            <person name="Berlin A."/>
            <person name="Bochicchio J."/>
            <person name="Borenstein D."/>
            <person name="Chapman S.B."/>
            <person name="Chen Z."/>
            <person name="Engels R."/>
            <person name="Freedman E."/>
            <person name="Gellesch M."/>
            <person name="Goldberg J."/>
            <person name="Griggs A."/>
            <person name="Gujja S."/>
            <person name="Heilman E."/>
            <person name="Heiman D."/>
            <person name="Hepburn T."/>
            <person name="Howarth C."/>
            <person name="Jen D."/>
            <person name="Larson L."/>
            <person name="Lewis B."/>
            <person name="Mehta T."/>
            <person name="Park D."/>
            <person name="Pearson M."/>
            <person name="Roberts A."/>
            <person name="Saif S."/>
            <person name="Shea T."/>
            <person name="Shenoy N."/>
            <person name="Sisk P."/>
            <person name="Stolte C."/>
            <person name="Sykes S."/>
            <person name="Thomson T."/>
            <person name="Walk T."/>
            <person name="White J."/>
            <person name="Yandava C."/>
            <person name="Izard J."/>
            <person name="Baranova O.V."/>
            <person name="Blanton J.M."/>
            <person name="Tanner A.C."/>
            <person name="Dewhirst F.E."/>
            <person name="Haas B."/>
            <person name="Nusbaum C."/>
            <person name="Birren B."/>
        </authorList>
    </citation>
    <scope>NUCLEOTIDE SEQUENCE [LARGE SCALE GENOMIC DNA]</scope>
    <source>
        <strain evidence="6">1-1 BBBD Race 1</strain>
    </source>
</reference>
<reference evidence="6" key="2">
    <citation type="submission" date="2016-05" db="EMBL/GenBank/DDBJ databases">
        <title>Comparative analysis highlights variable genome content of wheat rusts and divergence of the mating loci.</title>
        <authorList>
            <person name="Cuomo C.A."/>
            <person name="Bakkeren G."/>
            <person name="Szabo L."/>
            <person name="Khalil H."/>
            <person name="Joly D."/>
            <person name="Goldberg J."/>
            <person name="Young S."/>
            <person name="Zeng Q."/>
            <person name="Fellers J."/>
        </authorList>
    </citation>
    <scope>NUCLEOTIDE SEQUENCE [LARGE SCALE GENOMIC DNA]</scope>
    <source>
        <strain evidence="6">1-1 BBBD Race 1</strain>
    </source>
</reference>
<dbReference type="VEuPathDB" id="FungiDB:PTTG_29405"/>
<keyword evidence="8" id="KW-1185">Reference proteome</keyword>
<evidence type="ECO:0000259" key="5">
    <source>
        <dbReference type="PROSITE" id="PS50158"/>
    </source>
</evidence>
<dbReference type="InterPro" id="IPR032567">
    <property type="entry name" value="RTL1-rel"/>
</dbReference>
<feature type="compositionally biased region" description="Low complexity" evidence="4">
    <location>
        <begin position="319"/>
        <end position="328"/>
    </location>
</feature>
<dbReference type="GO" id="GO:0008270">
    <property type="term" value="F:zinc ion binding"/>
    <property type="evidence" value="ECO:0007669"/>
    <property type="project" value="UniProtKB-KW"/>
</dbReference>
<evidence type="ECO:0000313" key="6">
    <source>
        <dbReference type="EMBL" id="OAV87523.1"/>
    </source>
</evidence>
<dbReference type="SUPFAM" id="SSF57756">
    <property type="entry name" value="Retrovirus zinc finger-like domains"/>
    <property type="match status" value="1"/>
</dbReference>
<dbReference type="Pfam" id="PF13650">
    <property type="entry name" value="Asp_protease_2"/>
    <property type="match status" value="1"/>
</dbReference>
<dbReference type="PROSITE" id="PS50158">
    <property type="entry name" value="ZF_CCHC"/>
    <property type="match status" value="1"/>
</dbReference>
<dbReference type="GO" id="GO:0004190">
    <property type="term" value="F:aspartic-type endopeptidase activity"/>
    <property type="evidence" value="ECO:0007669"/>
    <property type="project" value="UniProtKB-KW"/>
</dbReference>
<evidence type="ECO:0000256" key="1">
    <source>
        <dbReference type="ARBA" id="ARBA00022664"/>
    </source>
</evidence>
<keyword evidence="1" id="KW-0507">mRNA processing</keyword>
<dbReference type="InterPro" id="IPR036875">
    <property type="entry name" value="Znf_CCHC_sf"/>
</dbReference>
<evidence type="ECO:0000256" key="3">
    <source>
        <dbReference type="PROSITE-ProRule" id="PRU00047"/>
    </source>
</evidence>
<dbReference type="EMBL" id="ADAS02000369">
    <property type="protein sequence ID" value="OAV87523.1"/>
    <property type="molecule type" value="Genomic_DNA"/>
</dbReference>
<keyword evidence="3" id="KW-0479">Metal-binding</keyword>
<dbReference type="EnsemblFungi" id="PTTG_29405-t43_1">
    <property type="protein sequence ID" value="PTTG_29405-t43_1-p1"/>
    <property type="gene ID" value="PTTG_29405"/>
</dbReference>
<name>A0A180G6M6_PUCT1</name>
<protein>
    <submittedName>
        <fullName evidence="7">CCHC-type domain-containing protein</fullName>
    </submittedName>
</protein>
<dbReference type="OrthoDB" id="3269305at2759"/>
<evidence type="ECO:0000313" key="7">
    <source>
        <dbReference type="EnsemblFungi" id="PTTG_29405-t43_1-p1"/>
    </source>
</evidence>
<keyword evidence="2" id="KW-0378">Hydrolase</keyword>
<reference evidence="7 8" key="3">
    <citation type="journal article" date="2017" name="G3 (Bethesda)">
        <title>Comparative analysis highlights variable genome content of wheat rusts and divergence of the mating loci.</title>
        <authorList>
            <person name="Cuomo C.A."/>
            <person name="Bakkeren G."/>
            <person name="Khalil H.B."/>
            <person name="Panwar V."/>
            <person name="Joly D."/>
            <person name="Linning R."/>
            <person name="Sakthikumar S."/>
            <person name="Song X."/>
            <person name="Adiconis X."/>
            <person name="Fan L."/>
            <person name="Goldberg J.M."/>
            <person name="Levin J.Z."/>
            <person name="Young S."/>
            <person name="Zeng Q."/>
            <person name="Anikster Y."/>
            <person name="Bruce M."/>
            <person name="Wang M."/>
            <person name="Yin C."/>
            <person name="McCallum B."/>
            <person name="Szabo L.J."/>
            <person name="Hulbert S."/>
            <person name="Chen X."/>
            <person name="Fellers J.P."/>
        </authorList>
    </citation>
    <scope>NUCLEOTIDE SEQUENCE</scope>
    <source>
        <strain evidence="7">isolate 1-1 / race 1 (BBBD)</strain>
        <strain evidence="8">Isolate 1-1 / race 1 (BBBD)</strain>
    </source>
</reference>
<dbReference type="Gene3D" id="4.10.60.10">
    <property type="entry name" value="Zinc finger, CCHC-type"/>
    <property type="match status" value="1"/>
</dbReference>
<proteinExistence type="predicted"/>
<feature type="compositionally biased region" description="Basic and acidic residues" evidence="4">
    <location>
        <begin position="84"/>
        <end position="93"/>
    </location>
</feature>
<evidence type="ECO:0000313" key="8">
    <source>
        <dbReference type="Proteomes" id="UP000005240"/>
    </source>
</evidence>
<dbReference type="Gene3D" id="2.40.70.10">
    <property type="entry name" value="Acid Proteases"/>
    <property type="match status" value="1"/>
</dbReference>
<dbReference type="InterPro" id="IPR001878">
    <property type="entry name" value="Znf_CCHC"/>
</dbReference>
<keyword evidence="3" id="KW-0863">Zinc-finger</keyword>
<accession>A0A180G6M6</accession>
<keyword evidence="2" id="KW-0064">Aspartyl protease</keyword>
<feature type="region of interest" description="Disordered" evidence="4">
    <location>
        <begin position="309"/>
        <end position="328"/>
    </location>
</feature>
<dbReference type="AlphaFoldDB" id="A0A180G6M6"/>
<sequence>MALKINNELNGLESGTIPSASTADPDAMDISAMRGQLSESERSRMMREGLCFCCGKQGHQSRECPDKGKGKGAVRVAEMEEQSEEVREWEHNGGVKKRRSSGLMGMPLPSSHKELLVSVGASDLVNSNTTIDPRLFISFNLAPHTLLEHTTTNVSHPTRFLVDSGATHNVLSLAFVARAGLLALASSCNRTIAGFDGLTKRSSYELDLRLDHSTEPAKFIVTQLKDSYDGILGMPWIKLFGHRIDWRTCYIATTEAVLSYPTKALSDGREPVRQARIIDEGVCASRTLALPQCKLDFIPLPAVIESTGKQDPLLENTTHRTPTNHTATAGNLDQAEDLAAAELASSYPTKASLDGEEPVRQARIIDEGVHTFSGITPPQCESPPHQPLKLNEAAGKLLCPLELETLAAISTTKASWSTSAWIAAKAKQANPVRRAEEIVPQRYHRYLHLFRKIGAQKLPPRRQYDF</sequence>
<feature type="region of interest" description="Disordered" evidence="4">
    <location>
        <begin position="1"/>
        <end position="28"/>
    </location>
</feature>
<dbReference type="InterPro" id="IPR001969">
    <property type="entry name" value="Aspartic_peptidase_AS"/>
</dbReference>